<dbReference type="Gene3D" id="2.40.50.320">
    <property type="entry name" value="Copper binding periplasmic protein CusF"/>
    <property type="match status" value="1"/>
</dbReference>
<comment type="caution">
    <text evidence="2">The sequence shown here is derived from an EMBL/GenBank/DDBJ whole genome shotgun (WGS) entry which is preliminary data.</text>
</comment>
<evidence type="ECO:0000313" key="3">
    <source>
        <dbReference type="Proteomes" id="UP000005808"/>
    </source>
</evidence>
<gene>
    <name evidence="2" type="ORF">OR16_40149</name>
</gene>
<keyword evidence="1" id="KW-0732">Signal</keyword>
<dbReference type="PATRIC" id="fig|1127483.3.peg.7978"/>
<dbReference type="EMBL" id="AHJE01000171">
    <property type="protein sequence ID" value="EHP37939.1"/>
    <property type="molecule type" value="Genomic_DNA"/>
</dbReference>
<sequence length="109" mass="11469">MIGLAAVCATFAFTLHAQAADDMAGMQMKPAASTSAPKPVEAEVRKVDAANGKVTLKHGPIENLGMPAMTMRFPVKDKASLARLKEGSRVRATFDKVNGVATVTSIEPE</sequence>
<accession>H1SHT3</accession>
<evidence type="ECO:0000256" key="1">
    <source>
        <dbReference type="SAM" id="SignalP"/>
    </source>
</evidence>
<organism evidence="2 3">
    <name type="scientific">Cupriavidus basilensis OR16</name>
    <dbReference type="NCBI Taxonomy" id="1127483"/>
    <lineage>
        <taxon>Bacteria</taxon>
        <taxon>Pseudomonadati</taxon>
        <taxon>Pseudomonadota</taxon>
        <taxon>Betaproteobacteria</taxon>
        <taxon>Burkholderiales</taxon>
        <taxon>Burkholderiaceae</taxon>
        <taxon>Cupriavidus</taxon>
    </lineage>
</organism>
<feature type="chain" id="PRO_5003554618" evidence="1">
    <location>
        <begin position="20"/>
        <end position="109"/>
    </location>
</feature>
<feature type="signal peptide" evidence="1">
    <location>
        <begin position="1"/>
        <end position="19"/>
    </location>
</feature>
<proteinExistence type="predicted"/>
<dbReference type="Pfam" id="PF11604">
    <property type="entry name" value="CusF_Ec"/>
    <property type="match status" value="1"/>
</dbReference>
<name>H1SHT3_9BURK</name>
<reference evidence="2 3" key="1">
    <citation type="journal article" date="2012" name="J. Bacteriol.">
        <title>De Novo Genome Project of Cupriavidus basilensis OR16.</title>
        <authorList>
            <person name="Cserhati M."/>
            <person name="Kriszt B."/>
            <person name="Szoboszlay S."/>
            <person name="Toth A."/>
            <person name="Szabo I."/>
            <person name="Tancsics A."/>
            <person name="Nagy I."/>
            <person name="Horvath B."/>
            <person name="Nagy I."/>
            <person name="Kukolya J."/>
        </authorList>
    </citation>
    <scope>NUCLEOTIDE SEQUENCE [LARGE SCALE GENOMIC DNA]</scope>
    <source>
        <strain evidence="2 3">OR16</strain>
    </source>
</reference>
<dbReference type="InterPro" id="IPR042230">
    <property type="entry name" value="CusF_sf"/>
</dbReference>
<evidence type="ECO:0000313" key="2">
    <source>
        <dbReference type="EMBL" id="EHP37939.1"/>
    </source>
</evidence>
<dbReference type="Proteomes" id="UP000005808">
    <property type="component" value="Unassembled WGS sequence"/>
</dbReference>
<dbReference type="InterPro" id="IPR021647">
    <property type="entry name" value="CusF_Ec"/>
</dbReference>
<protein>
    <submittedName>
        <fullName evidence="2">Copper-binding protein</fullName>
    </submittedName>
</protein>
<dbReference type="AlphaFoldDB" id="H1SHT3"/>